<keyword evidence="4 8" id="KW-0808">Transferase</keyword>
<keyword evidence="9" id="KW-1185">Reference proteome</keyword>
<feature type="transmembrane region" description="Helical" evidence="6">
    <location>
        <begin position="326"/>
        <end position="344"/>
    </location>
</feature>
<dbReference type="GO" id="GO:0016757">
    <property type="term" value="F:glycosyltransferase activity"/>
    <property type="evidence" value="ECO:0007669"/>
    <property type="project" value="UniProtKB-KW"/>
</dbReference>
<evidence type="ECO:0000256" key="6">
    <source>
        <dbReference type="SAM" id="Phobius"/>
    </source>
</evidence>
<dbReference type="EMBL" id="CP043329">
    <property type="protein sequence ID" value="QEK52030.1"/>
    <property type="molecule type" value="Genomic_DNA"/>
</dbReference>
<dbReference type="InterPro" id="IPR001173">
    <property type="entry name" value="Glyco_trans_2-like"/>
</dbReference>
<evidence type="ECO:0000256" key="4">
    <source>
        <dbReference type="ARBA" id="ARBA00022679"/>
    </source>
</evidence>
<protein>
    <submittedName>
        <fullName evidence="8">Glycosyltransferase family 2 protein</fullName>
    </submittedName>
</protein>
<dbReference type="GO" id="GO:0005886">
    <property type="term" value="C:plasma membrane"/>
    <property type="evidence" value="ECO:0007669"/>
    <property type="project" value="UniProtKB-SubCell"/>
</dbReference>
<dbReference type="KEGG" id="pej:FYC62_10470"/>
<gene>
    <name evidence="8" type="ORF">FYC62_10470</name>
</gene>
<dbReference type="PANTHER" id="PTHR43646:SF2">
    <property type="entry name" value="GLYCOSYLTRANSFERASE 2-LIKE DOMAIN-CONTAINING PROTEIN"/>
    <property type="match status" value="1"/>
</dbReference>
<feature type="domain" description="Glycosyltransferase 2-like" evidence="7">
    <location>
        <begin position="41"/>
        <end position="154"/>
    </location>
</feature>
<feature type="transmembrane region" description="Helical" evidence="6">
    <location>
        <begin position="6"/>
        <end position="24"/>
    </location>
</feature>
<feature type="transmembrane region" description="Helical" evidence="6">
    <location>
        <begin position="302"/>
        <end position="320"/>
    </location>
</feature>
<comment type="subcellular location">
    <subcellularLocation>
        <location evidence="1">Cell membrane</location>
    </subcellularLocation>
</comment>
<feature type="transmembrane region" description="Helical" evidence="6">
    <location>
        <begin position="170"/>
        <end position="189"/>
    </location>
</feature>
<keyword evidence="6" id="KW-1133">Transmembrane helix</keyword>
<keyword evidence="5 6" id="KW-0472">Membrane</keyword>
<evidence type="ECO:0000256" key="2">
    <source>
        <dbReference type="ARBA" id="ARBA00022475"/>
    </source>
</evidence>
<reference evidence="8 9" key="1">
    <citation type="submission" date="2019-08" db="EMBL/GenBank/DDBJ databases">
        <title>Pedobacter sp. nov., isolated from Han river, South Korea.</title>
        <authorList>
            <person name="Lee D.-H."/>
            <person name="Kim Y.-S."/>
            <person name="Hwang E.-M."/>
            <person name="Le Tran T.C."/>
            <person name="Cha C.-J."/>
        </authorList>
    </citation>
    <scope>NUCLEOTIDE SEQUENCE [LARGE SCALE GENOMIC DNA]</scope>
    <source>
        <strain evidence="8 9">CJ43</strain>
    </source>
</reference>
<evidence type="ECO:0000256" key="5">
    <source>
        <dbReference type="ARBA" id="ARBA00023136"/>
    </source>
</evidence>
<dbReference type="SUPFAM" id="SSF53448">
    <property type="entry name" value="Nucleotide-diphospho-sugar transferases"/>
    <property type="match status" value="1"/>
</dbReference>
<dbReference type="CDD" id="cd00761">
    <property type="entry name" value="Glyco_tranf_GTA_type"/>
    <property type="match status" value="1"/>
</dbReference>
<name>A0A5C0VLI9_9SPHI</name>
<dbReference type="AlphaFoldDB" id="A0A5C0VLI9"/>
<keyword evidence="3" id="KW-0328">Glycosyltransferase</keyword>
<dbReference type="Gene3D" id="3.90.550.10">
    <property type="entry name" value="Spore Coat Polysaccharide Biosynthesis Protein SpsA, Chain A"/>
    <property type="match status" value="1"/>
</dbReference>
<feature type="transmembrane region" description="Helical" evidence="6">
    <location>
        <begin position="276"/>
        <end position="297"/>
    </location>
</feature>
<accession>A0A5C0VLI9</accession>
<dbReference type="Proteomes" id="UP000323653">
    <property type="component" value="Chromosome"/>
</dbReference>
<keyword evidence="2" id="KW-1003">Cell membrane</keyword>
<organism evidence="8 9">
    <name type="scientific">Pedobacter aquae</name>
    <dbReference type="NCBI Taxonomy" id="2605747"/>
    <lineage>
        <taxon>Bacteria</taxon>
        <taxon>Pseudomonadati</taxon>
        <taxon>Bacteroidota</taxon>
        <taxon>Sphingobacteriia</taxon>
        <taxon>Sphingobacteriales</taxon>
        <taxon>Sphingobacteriaceae</taxon>
        <taxon>Pedobacter</taxon>
    </lineage>
</organism>
<evidence type="ECO:0000256" key="3">
    <source>
        <dbReference type="ARBA" id="ARBA00022676"/>
    </source>
</evidence>
<dbReference type="Pfam" id="PF00535">
    <property type="entry name" value="Glycos_transf_2"/>
    <property type="match status" value="1"/>
</dbReference>
<dbReference type="PANTHER" id="PTHR43646">
    <property type="entry name" value="GLYCOSYLTRANSFERASE"/>
    <property type="match status" value="1"/>
</dbReference>
<sequence length="364" mass="41842">MMVLFYIIFFFLILRFTVTLFNFISNPKLTASPKHYQDLVSVLIPARNEAEDILPLLESLKQQDYQHIEVYVLDDNSDDNTSEICEAFAQTDARFHTLKGEVLKQGWLGKNFACHQLAKHAKGKYLLFLDADELVKDGLINSAVHRMHMNKLDLLSLFTNQTMKTRGEQLVVPMMHYILLNLLPLRLVFLSKNPAFSAASGQFMMFNAITYHQYKWHKKVKEQVVEDVEIMKRIKQEKLTGEALLANGYIFCRMYKGYNDAINGFSKNMLSGFGNSIPGLMVYLFLVLLGPILILFYLNSQLFFFCCTLILLSRLMISLLSGQSPIINILFHPLQMLSLGIVSFQSIRKKITNKVTWKGRKVSI</sequence>
<keyword evidence="6" id="KW-0812">Transmembrane</keyword>
<proteinExistence type="predicted"/>
<evidence type="ECO:0000259" key="7">
    <source>
        <dbReference type="Pfam" id="PF00535"/>
    </source>
</evidence>
<dbReference type="InterPro" id="IPR029044">
    <property type="entry name" value="Nucleotide-diphossugar_trans"/>
</dbReference>
<evidence type="ECO:0000313" key="8">
    <source>
        <dbReference type="EMBL" id="QEK52030.1"/>
    </source>
</evidence>
<evidence type="ECO:0000256" key="1">
    <source>
        <dbReference type="ARBA" id="ARBA00004236"/>
    </source>
</evidence>
<evidence type="ECO:0000313" key="9">
    <source>
        <dbReference type="Proteomes" id="UP000323653"/>
    </source>
</evidence>